<dbReference type="InterPro" id="IPR050266">
    <property type="entry name" value="AB_hydrolase_sf"/>
</dbReference>
<dbReference type="InterPro" id="IPR029058">
    <property type="entry name" value="AB_hydrolase_fold"/>
</dbReference>
<keyword evidence="1" id="KW-1133">Transmembrane helix</keyword>
<dbReference type="PANTHER" id="PTHR43798">
    <property type="entry name" value="MONOACYLGLYCEROL LIPASE"/>
    <property type="match status" value="1"/>
</dbReference>
<evidence type="ECO:0000259" key="2">
    <source>
        <dbReference type="Pfam" id="PF12146"/>
    </source>
</evidence>
<sequence>MSKNGNIIKDKLKNLKAVVLILALISLVSVLYHILLRPILEKNMITVVIETSVTMLILVVSMLTLVCLISSIVMVIFHIVKRKQGKKLWFGRLAKWLLATVGVGAIFSGYVLYTQKEAYTPPVLNEYGDEVPGSISSIESVNIGEKVEWITARGKNKDNPVILFLSETPGESSLASTRRTLSSLEEDFVVVNWEQPGAGKSYNALDMNSISIDTYISDGYEISKYLCKKFNKNKIYVVGESWGGILGIKLIQRHPELYDAFVGIGQMVSFNRSNSYSYYTALELAAKNADDKELRKLKAQGAPPYLGDDVFEKEGIYLDYLNYHVAPESNKDSLIANIAGPEYGLIDKFNIIRGNKNISSNIYHKIYNVDLLGDSTNLQVPVYFLQGKNDVYSPGKFVEEYYNSLNVPHKELIWFEKSGHDLWVTEGEKFTQSIKKYL</sequence>
<dbReference type="Gene3D" id="3.40.50.1820">
    <property type="entry name" value="alpha/beta hydrolase"/>
    <property type="match status" value="1"/>
</dbReference>
<dbReference type="PANTHER" id="PTHR43798:SF33">
    <property type="entry name" value="HYDROLASE, PUTATIVE (AFU_ORTHOLOGUE AFUA_2G14860)-RELATED"/>
    <property type="match status" value="1"/>
</dbReference>
<comment type="caution">
    <text evidence="3">The sequence shown here is derived from an EMBL/GenBank/DDBJ whole genome shotgun (WGS) entry which is preliminary data.</text>
</comment>
<dbReference type="InterPro" id="IPR022742">
    <property type="entry name" value="Hydrolase_4"/>
</dbReference>
<reference evidence="3 4" key="1">
    <citation type="submission" date="2020-08" db="EMBL/GenBank/DDBJ databases">
        <title>A Genomic Blueprint of the Chicken Gut Microbiome.</title>
        <authorList>
            <person name="Gilroy R."/>
            <person name="Ravi A."/>
            <person name="Getino M."/>
            <person name="Pursley I."/>
            <person name="Horton D.L."/>
            <person name="Alikhan N.-F."/>
            <person name="Baker D."/>
            <person name="Gharbi K."/>
            <person name="Hall N."/>
            <person name="Watson M."/>
            <person name="Adriaenssens E.M."/>
            <person name="Foster-Nyarko E."/>
            <person name="Jarju S."/>
            <person name="Secka A."/>
            <person name="Antonio M."/>
            <person name="Oren A."/>
            <person name="Chaudhuri R."/>
            <person name="La Ragione R.M."/>
            <person name="Hildebrand F."/>
            <person name="Pallen M.J."/>
        </authorList>
    </citation>
    <scope>NUCLEOTIDE SEQUENCE [LARGE SCALE GENOMIC DNA]</scope>
    <source>
        <strain evidence="3 4">Sa3CVN1</strain>
    </source>
</reference>
<feature type="transmembrane region" description="Helical" evidence="1">
    <location>
        <begin position="17"/>
        <end position="35"/>
    </location>
</feature>
<dbReference type="Proteomes" id="UP000627781">
    <property type="component" value="Unassembled WGS sequence"/>
</dbReference>
<gene>
    <name evidence="3" type="ORF">H9661_08090</name>
</gene>
<keyword evidence="1" id="KW-0812">Transmembrane</keyword>
<proteinExistence type="predicted"/>
<feature type="domain" description="Serine aminopeptidase S33" evidence="2">
    <location>
        <begin position="185"/>
        <end position="278"/>
    </location>
</feature>
<dbReference type="SUPFAM" id="SSF53474">
    <property type="entry name" value="alpha/beta-Hydrolases"/>
    <property type="match status" value="1"/>
</dbReference>
<evidence type="ECO:0000256" key="1">
    <source>
        <dbReference type="SAM" id="Phobius"/>
    </source>
</evidence>
<protein>
    <submittedName>
        <fullName evidence="3">Alpha/beta hydrolase</fullName>
    </submittedName>
</protein>
<name>A0ABR8PT05_9CLOT</name>
<feature type="transmembrane region" description="Helical" evidence="1">
    <location>
        <begin position="55"/>
        <end position="81"/>
    </location>
</feature>
<dbReference type="EMBL" id="JACSRA010000010">
    <property type="protein sequence ID" value="MBD7911312.1"/>
    <property type="molecule type" value="Genomic_DNA"/>
</dbReference>
<dbReference type="RefSeq" id="WP_143316084.1">
    <property type="nucleotide sequence ID" value="NZ_JACSRA010000010.1"/>
</dbReference>
<feature type="transmembrane region" description="Helical" evidence="1">
    <location>
        <begin position="93"/>
        <end position="113"/>
    </location>
</feature>
<organism evidence="3 4">
    <name type="scientific">Clostridium cibarium</name>
    <dbReference type="NCBI Taxonomy" id="2762247"/>
    <lineage>
        <taxon>Bacteria</taxon>
        <taxon>Bacillati</taxon>
        <taxon>Bacillota</taxon>
        <taxon>Clostridia</taxon>
        <taxon>Eubacteriales</taxon>
        <taxon>Clostridiaceae</taxon>
        <taxon>Clostridium</taxon>
    </lineage>
</organism>
<dbReference type="Pfam" id="PF12146">
    <property type="entry name" value="Hydrolase_4"/>
    <property type="match status" value="1"/>
</dbReference>
<evidence type="ECO:0000313" key="4">
    <source>
        <dbReference type="Proteomes" id="UP000627781"/>
    </source>
</evidence>
<keyword evidence="3" id="KW-0378">Hydrolase</keyword>
<evidence type="ECO:0000313" key="3">
    <source>
        <dbReference type="EMBL" id="MBD7911312.1"/>
    </source>
</evidence>
<dbReference type="GO" id="GO:0016787">
    <property type="term" value="F:hydrolase activity"/>
    <property type="evidence" value="ECO:0007669"/>
    <property type="project" value="UniProtKB-KW"/>
</dbReference>
<accession>A0ABR8PT05</accession>
<keyword evidence="1" id="KW-0472">Membrane</keyword>
<keyword evidence="4" id="KW-1185">Reference proteome</keyword>